<dbReference type="InterPro" id="IPR006564">
    <property type="entry name" value="Znf_PMZ"/>
</dbReference>
<reference evidence="7 8" key="1">
    <citation type="submission" date="2020-08" db="EMBL/GenBank/DDBJ databases">
        <title>Plant Genome Project.</title>
        <authorList>
            <person name="Zhang R.-G."/>
        </authorList>
    </citation>
    <scope>NUCLEOTIDE SEQUENCE [LARGE SCALE GENOMIC DNA]</scope>
    <source>
        <tissue evidence="7">Rhizome</tissue>
    </source>
</reference>
<accession>A0A8J5FD14</accession>
<proteinExistence type="predicted"/>
<organism evidence="7 8">
    <name type="scientific">Zingiber officinale</name>
    <name type="common">Ginger</name>
    <name type="synonym">Amomum zingiber</name>
    <dbReference type="NCBI Taxonomy" id="94328"/>
    <lineage>
        <taxon>Eukaryota</taxon>
        <taxon>Viridiplantae</taxon>
        <taxon>Streptophyta</taxon>
        <taxon>Embryophyta</taxon>
        <taxon>Tracheophyta</taxon>
        <taxon>Spermatophyta</taxon>
        <taxon>Magnoliopsida</taxon>
        <taxon>Liliopsida</taxon>
        <taxon>Zingiberales</taxon>
        <taxon>Zingiberaceae</taxon>
        <taxon>Zingiber</taxon>
    </lineage>
</organism>
<dbReference type="InterPro" id="IPR058594">
    <property type="entry name" value="PB1-like_dom_pln"/>
</dbReference>
<evidence type="ECO:0000313" key="8">
    <source>
        <dbReference type="Proteomes" id="UP000734854"/>
    </source>
</evidence>
<dbReference type="PROSITE" id="PS50966">
    <property type="entry name" value="ZF_SWIM"/>
    <property type="match status" value="1"/>
</dbReference>
<dbReference type="PANTHER" id="PTHR31973:SF191">
    <property type="entry name" value="OS05G0489400 PROTEIN"/>
    <property type="match status" value="1"/>
</dbReference>
<evidence type="ECO:0000313" key="7">
    <source>
        <dbReference type="EMBL" id="KAG6481209.1"/>
    </source>
</evidence>
<keyword evidence="3" id="KW-0862">Zinc</keyword>
<dbReference type="Pfam" id="PF04434">
    <property type="entry name" value="SWIM"/>
    <property type="match status" value="1"/>
</dbReference>
<keyword evidence="8" id="KW-1185">Reference proteome</keyword>
<evidence type="ECO:0000259" key="6">
    <source>
        <dbReference type="PROSITE" id="PS50966"/>
    </source>
</evidence>
<keyword evidence="2 4" id="KW-0863">Zinc-finger</keyword>
<name>A0A8J5FD14_ZINOF</name>
<comment type="caution">
    <text evidence="7">The sequence shown here is derived from an EMBL/GenBank/DDBJ whole genome shotgun (WGS) entry which is preliminary data.</text>
</comment>
<dbReference type="GO" id="GO:0008270">
    <property type="term" value="F:zinc ion binding"/>
    <property type="evidence" value="ECO:0007669"/>
    <property type="project" value="UniProtKB-KW"/>
</dbReference>
<feature type="domain" description="SWIM-type" evidence="6">
    <location>
        <begin position="703"/>
        <end position="735"/>
    </location>
</feature>
<dbReference type="Pfam" id="PF26130">
    <property type="entry name" value="PB1-like"/>
    <property type="match status" value="1"/>
</dbReference>
<evidence type="ECO:0000256" key="3">
    <source>
        <dbReference type="ARBA" id="ARBA00022833"/>
    </source>
</evidence>
<feature type="compositionally biased region" description="Polar residues" evidence="5">
    <location>
        <begin position="800"/>
        <end position="819"/>
    </location>
</feature>
<evidence type="ECO:0000256" key="1">
    <source>
        <dbReference type="ARBA" id="ARBA00022723"/>
    </source>
</evidence>
<feature type="region of interest" description="Disordered" evidence="5">
    <location>
        <begin position="948"/>
        <end position="969"/>
    </location>
</feature>
<evidence type="ECO:0000256" key="4">
    <source>
        <dbReference type="PROSITE-ProRule" id="PRU00325"/>
    </source>
</evidence>
<dbReference type="InterPro" id="IPR007527">
    <property type="entry name" value="Znf_SWIM"/>
</dbReference>
<dbReference type="Proteomes" id="UP000734854">
    <property type="component" value="Unassembled WGS sequence"/>
</dbReference>
<dbReference type="AlphaFoldDB" id="A0A8J5FD14"/>
<feature type="region of interest" description="Disordered" evidence="5">
    <location>
        <begin position="224"/>
        <end position="251"/>
    </location>
</feature>
<dbReference type="InterPro" id="IPR018289">
    <property type="entry name" value="MULE_transposase_dom"/>
</dbReference>
<keyword evidence="1" id="KW-0479">Metal-binding</keyword>
<evidence type="ECO:0000256" key="5">
    <source>
        <dbReference type="SAM" id="MobiDB-lite"/>
    </source>
</evidence>
<gene>
    <name evidence="7" type="ORF">ZIOFF_057805</name>
</gene>
<sequence length="969" mass="111033">MWMNLGSNKQRVGSNWLSIYLMARRSKFSLEFTPNYGLIEEPDCVTIKLYYNGSLKSSGTQDEYIGGSVEYFDFVDLEKFGMIELWGFAEDLGLKDKDSIKFWHKVGGRFINGRCLESDLDVLNIKSNIPRNYEVEIYIVHLDASRSDLGGITNVSHCQIDGTNDEDDNVFYDSEYDFSEDDRMFDKFVDHDVQSHKGKHVFDEREIIDNLSHSLQEDDICADSEGLESHNDSNEEDEVKNYPQFDSKKESEDPKLSLGLIFSSKKEAKFAIQTYNIKKGKAIKFTKNDNIRLWANCKQDDCPWMIHVAKMSNDSCWQVRTLSGTHNNCFWDYTNKSINSTWLAKQFVKRFATNPKLGTKEFRKEVCTMLKANISRKVAYLAKRKALQLVQGTAEEQFSRIRNYCAELKRSDEGATVVLKLIENDQGPRFQRLYVCFSACKQGFKDACRPIIGIDGCFLKEKHGGQLLSAVGIDPNNNIFPICYALVERETKDSWTWFLRLLDSDIGFVNQHAWTFMSDKQKGLISAIEFLFPDAEHRLCVRHLHSNMKHDGFKSLAVKIALWAAAKATRIEDFRQRMEELKNIDHNAYEWLAKKPEDQWSKSHFSTIPKSDILLNNMCESFNSCILDARDKPIIEMFESIRNLLMNRFLLNREKAEKWKSQICPKIRDLLAKISMDAAAYSPMKSDEMHYQITRSDDHLDQHSVDLSTRTCSCRKWDLTGIPCKHAVCAIWCKKDNPEAYVHHCYLTDTYRRCYALPIMPVNGPNLWPACDLPPPLPPFYKEKIGRPTKLRRREPDEPPTSSQKNATSQKNTAAQNNKLKGAKRCNKCRICGGSGHNQRTCKGNNDVHQWGAMPQEDNSQQSNALPDEAPTDLRDNTLAPSKKEKLQVRRPRQVGVCIQGSSYSISSINVNQSINIHKPAFVKDGTSFTTISRLRSYTDARYRMRPSLSSPVNSVLKPSSSQGSISKI</sequence>
<dbReference type="InterPro" id="IPR004332">
    <property type="entry name" value="Transposase_MuDR"/>
</dbReference>
<protein>
    <recommendedName>
        <fullName evidence="6">SWIM-type domain-containing protein</fullName>
    </recommendedName>
</protein>
<evidence type="ECO:0000256" key="2">
    <source>
        <dbReference type="ARBA" id="ARBA00022771"/>
    </source>
</evidence>
<dbReference type="SMART" id="SM00575">
    <property type="entry name" value="ZnF_PMZ"/>
    <property type="match status" value="1"/>
</dbReference>
<feature type="region of interest" description="Disordered" evidence="5">
    <location>
        <begin position="782"/>
        <end position="819"/>
    </location>
</feature>
<dbReference type="PANTHER" id="PTHR31973">
    <property type="entry name" value="POLYPROTEIN, PUTATIVE-RELATED"/>
    <property type="match status" value="1"/>
</dbReference>
<dbReference type="EMBL" id="JACMSC010000016">
    <property type="protein sequence ID" value="KAG6481209.1"/>
    <property type="molecule type" value="Genomic_DNA"/>
</dbReference>
<dbReference type="Pfam" id="PF10551">
    <property type="entry name" value="MULE"/>
    <property type="match status" value="1"/>
</dbReference>
<feature type="region of interest" description="Disordered" evidence="5">
    <location>
        <begin position="847"/>
        <end position="877"/>
    </location>
</feature>
<dbReference type="Pfam" id="PF03108">
    <property type="entry name" value="DBD_Tnp_Mut"/>
    <property type="match status" value="1"/>
</dbReference>